<evidence type="ECO:0000256" key="1">
    <source>
        <dbReference type="SAM" id="MobiDB-lite"/>
    </source>
</evidence>
<feature type="signal peptide" evidence="2">
    <location>
        <begin position="1"/>
        <end position="20"/>
    </location>
</feature>
<dbReference type="EMBL" id="JARVKM010000104">
    <property type="protein sequence ID" value="KAK9770010.1"/>
    <property type="molecule type" value="Genomic_DNA"/>
</dbReference>
<feature type="compositionally biased region" description="Basic and acidic residues" evidence="1">
    <location>
        <begin position="111"/>
        <end position="124"/>
    </location>
</feature>
<name>A0ABR2X897_9PEZI</name>
<comment type="caution">
    <text evidence="3">The sequence shown here is derived from an EMBL/GenBank/DDBJ whole genome shotgun (WGS) entry which is preliminary data.</text>
</comment>
<evidence type="ECO:0000313" key="3">
    <source>
        <dbReference type="EMBL" id="KAK9770010.1"/>
    </source>
</evidence>
<accession>A0ABR2X897</accession>
<sequence>MQLKDILAWSFLVAAGPVFGRTTPISQRREAALSSHIQARDLPNLPSDDALNSYGLKKDSKERNFYDAFLEFEKDKAGDDKGMDKYWAFYSGKETHESINDFVKEFNDDKKHHEGLKDGDDKKITIPGEVYPDPESSDKITDAQGKWMDEDDSDDSLTKVAAMPIAVMSWRGAQRAAKAGGIIRFLTLEKMADLEPGKYWTTFEAYELTKEGSNVEQILRYTNGKTDEKPKQIWKKGDKPLGSAVNWANWQPKEDTAKEEMGDDEFEKSKDEAKDAKD</sequence>
<feature type="chain" id="PRO_5045319452" evidence="2">
    <location>
        <begin position="21"/>
        <end position="278"/>
    </location>
</feature>
<protein>
    <submittedName>
        <fullName evidence="3">Uncharacterized protein</fullName>
    </submittedName>
</protein>
<evidence type="ECO:0000313" key="4">
    <source>
        <dbReference type="Proteomes" id="UP001465668"/>
    </source>
</evidence>
<organism evidence="3 4">
    <name type="scientific">Seiridium cardinale</name>
    <dbReference type="NCBI Taxonomy" id="138064"/>
    <lineage>
        <taxon>Eukaryota</taxon>
        <taxon>Fungi</taxon>
        <taxon>Dikarya</taxon>
        <taxon>Ascomycota</taxon>
        <taxon>Pezizomycotina</taxon>
        <taxon>Sordariomycetes</taxon>
        <taxon>Xylariomycetidae</taxon>
        <taxon>Amphisphaeriales</taxon>
        <taxon>Sporocadaceae</taxon>
        <taxon>Seiridium</taxon>
    </lineage>
</organism>
<evidence type="ECO:0000256" key="2">
    <source>
        <dbReference type="SAM" id="SignalP"/>
    </source>
</evidence>
<gene>
    <name evidence="3" type="ORF">SCAR479_13335</name>
</gene>
<keyword evidence="4" id="KW-1185">Reference proteome</keyword>
<proteinExistence type="predicted"/>
<feature type="compositionally biased region" description="Basic and acidic residues" evidence="1">
    <location>
        <begin position="226"/>
        <end position="239"/>
    </location>
</feature>
<feature type="region of interest" description="Disordered" evidence="1">
    <location>
        <begin position="111"/>
        <end position="140"/>
    </location>
</feature>
<keyword evidence="2" id="KW-0732">Signal</keyword>
<feature type="compositionally biased region" description="Basic and acidic residues" evidence="1">
    <location>
        <begin position="267"/>
        <end position="278"/>
    </location>
</feature>
<feature type="region of interest" description="Disordered" evidence="1">
    <location>
        <begin position="226"/>
        <end position="278"/>
    </location>
</feature>
<dbReference type="Proteomes" id="UP001465668">
    <property type="component" value="Unassembled WGS sequence"/>
</dbReference>
<reference evidence="3 4" key="1">
    <citation type="submission" date="2024-02" db="EMBL/GenBank/DDBJ databases">
        <title>First draft genome assembly of two strains of Seiridium cardinale.</title>
        <authorList>
            <person name="Emiliani G."/>
            <person name="Scali E."/>
        </authorList>
    </citation>
    <scope>NUCLEOTIDE SEQUENCE [LARGE SCALE GENOMIC DNA]</scope>
    <source>
        <strain evidence="3 4">BM-138-000479</strain>
    </source>
</reference>